<dbReference type="PANTHER" id="PTHR43441">
    <property type="entry name" value="RIBOSOMAL-PROTEIN-SERINE ACETYLTRANSFERASE"/>
    <property type="match status" value="1"/>
</dbReference>
<dbReference type="InterPro" id="IPR016181">
    <property type="entry name" value="Acyl_CoA_acyltransferase"/>
</dbReference>
<evidence type="ECO:0000313" key="3">
    <source>
        <dbReference type="Proteomes" id="UP000542210"/>
    </source>
</evidence>
<dbReference type="RefSeq" id="WP_239122598.1">
    <property type="nucleotide sequence ID" value="NZ_BOOV01000001.1"/>
</dbReference>
<dbReference type="PROSITE" id="PS51186">
    <property type="entry name" value="GNAT"/>
    <property type="match status" value="1"/>
</dbReference>
<proteinExistence type="predicted"/>
<dbReference type="AlphaFoldDB" id="A0A7W7DB18"/>
<dbReference type="EMBL" id="JACHND010000001">
    <property type="protein sequence ID" value="MBB4703558.1"/>
    <property type="molecule type" value="Genomic_DNA"/>
</dbReference>
<protein>
    <submittedName>
        <fullName evidence="2">RimJ/RimL family protein N-acetyltransferase</fullName>
    </submittedName>
</protein>
<gene>
    <name evidence="2" type="ORF">BJ982_005102</name>
</gene>
<dbReference type="Gene3D" id="3.40.630.30">
    <property type="match status" value="1"/>
</dbReference>
<dbReference type="SUPFAM" id="SSF55729">
    <property type="entry name" value="Acyl-CoA N-acyltransferases (Nat)"/>
    <property type="match status" value="1"/>
</dbReference>
<dbReference type="Pfam" id="PF13302">
    <property type="entry name" value="Acetyltransf_3"/>
    <property type="match status" value="1"/>
</dbReference>
<dbReference type="InterPro" id="IPR051908">
    <property type="entry name" value="Ribosomal_N-acetyltransferase"/>
</dbReference>
<keyword evidence="2" id="KW-0808">Transferase</keyword>
<dbReference type="InterPro" id="IPR000182">
    <property type="entry name" value="GNAT_dom"/>
</dbReference>
<feature type="domain" description="N-acetyltransferase" evidence="1">
    <location>
        <begin position="1"/>
        <end position="118"/>
    </location>
</feature>
<dbReference type="GO" id="GO:1990189">
    <property type="term" value="F:protein N-terminal-serine acetyltransferase activity"/>
    <property type="evidence" value="ECO:0007669"/>
    <property type="project" value="TreeGrafter"/>
</dbReference>
<dbReference type="GO" id="GO:0008999">
    <property type="term" value="F:protein-N-terminal-alanine acetyltransferase activity"/>
    <property type="evidence" value="ECO:0007669"/>
    <property type="project" value="TreeGrafter"/>
</dbReference>
<comment type="caution">
    <text evidence="2">The sequence shown here is derived from an EMBL/GenBank/DDBJ whole genome shotgun (WGS) entry which is preliminary data.</text>
</comment>
<dbReference type="Proteomes" id="UP000542210">
    <property type="component" value="Unassembled WGS sequence"/>
</dbReference>
<keyword evidence="3" id="KW-1185">Reference proteome</keyword>
<evidence type="ECO:0000259" key="1">
    <source>
        <dbReference type="PROSITE" id="PS51186"/>
    </source>
</evidence>
<sequence length="118" mass="12839">MAGERAELSVRDAASGAFAGHIQLMNIVPPLAQGMIGYGLHNRFRGRGFMTRAVRLLADWAYAATPLHRLVAGTAVHNTASQRVLERAGFTREALIKELLPAPGGGRHDDVQWVRLRG</sequence>
<evidence type="ECO:0000313" key="2">
    <source>
        <dbReference type="EMBL" id="MBB4703558.1"/>
    </source>
</evidence>
<accession>A0A7W7DB18</accession>
<reference evidence="2 3" key="1">
    <citation type="submission" date="2020-08" db="EMBL/GenBank/DDBJ databases">
        <title>Sequencing the genomes of 1000 actinobacteria strains.</title>
        <authorList>
            <person name="Klenk H.-P."/>
        </authorList>
    </citation>
    <scope>NUCLEOTIDE SEQUENCE [LARGE SCALE GENOMIC DNA]</scope>
    <source>
        <strain evidence="2 3">DSM 45784</strain>
    </source>
</reference>
<organism evidence="2 3">
    <name type="scientific">Sphaerisporangium siamense</name>
    <dbReference type="NCBI Taxonomy" id="795645"/>
    <lineage>
        <taxon>Bacteria</taxon>
        <taxon>Bacillati</taxon>
        <taxon>Actinomycetota</taxon>
        <taxon>Actinomycetes</taxon>
        <taxon>Streptosporangiales</taxon>
        <taxon>Streptosporangiaceae</taxon>
        <taxon>Sphaerisporangium</taxon>
    </lineage>
</organism>
<name>A0A7W7DB18_9ACTN</name>
<dbReference type="PANTHER" id="PTHR43441:SF10">
    <property type="entry name" value="ACETYLTRANSFERASE"/>
    <property type="match status" value="1"/>
</dbReference>
<dbReference type="GO" id="GO:0005737">
    <property type="term" value="C:cytoplasm"/>
    <property type="evidence" value="ECO:0007669"/>
    <property type="project" value="TreeGrafter"/>
</dbReference>